<dbReference type="OrthoDB" id="9799749at2"/>
<evidence type="ECO:0000256" key="2">
    <source>
        <dbReference type="ARBA" id="ARBA00022448"/>
    </source>
</evidence>
<dbReference type="InterPro" id="IPR048574">
    <property type="entry name" value="RUBY_RBDX"/>
</dbReference>
<dbReference type="Proteomes" id="UP000295221">
    <property type="component" value="Unassembled WGS sequence"/>
</dbReference>
<dbReference type="Gene3D" id="1.20.1260.10">
    <property type="match status" value="1"/>
</dbReference>
<dbReference type="InterPro" id="IPR009078">
    <property type="entry name" value="Ferritin-like_SF"/>
</dbReference>
<dbReference type="InterPro" id="IPR009040">
    <property type="entry name" value="Ferritin-like_diiron"/>
</dbReference>
<dbReference type="PROSITE" id="PS50903">
    <property type="entry name" value="RUBREDOXIN_LIKE"/>
    <property type="match status" value="1"/>
</dbReference>
<protein>
    <submittedName>
        <fullName evidence="8">Rubrerythrin</fullName>
    </submittedName>
</protein>
<dbReference type="InterPro" id="IPR024934">
    <property type="entry name" value="Rubredoxin-like_dom"/>
</dbReference>
<dbReference type="PANTHER" id="PTHR43865:SF1">
    <property type="entry name" value="RUBRERYTHRIN-RELATED"/>
    <property type="match status" value="1"/>
</dbReference>
<dbReference type="Pfam" id="PF02915">
    <property type="entry name" value="Rubrerythrin"/>
    <property type="match status" value="1"/>
</dbReference>
<keyword evidence="4" id="KW-0249">Electron transport</keyword>
<keyword evidence="2" id="KW-0813">Transport</keyword>
<evidence type="ECO:0000259" key="7">
    <source>
        <dbReference type="PROSITE" id="PS50905"/>
    </source>
</evidence>
<name>A0A4R2GH22_9BACT</name>
<dbReference type="InterPro" id="IPR003251">
    <property type="entry name" value="Rr_diiron-bd_dom"/>
</dbReference>
<comment type="caution">
    <text evidence="8">The sequence shown here is derived from an EMBL/GenBank/DDBJ whole genome shotgun (WGS) entry which is preliminary data.</text>
</comment>
<dbReference type="AlphaFoldDB" id="A0A4R2GH22"/>
<dbReference type="NCBIfam" id="NF045767">
    <property type="entry name" value="RuberyRbr"/>
    <property type="match status" value="1"/>
</dbReference>
<keyword evidence="5" id="KW-0408">Iron</keyword>
<dbReference type="Gene3D" id="2.20.28.10">
    <property type="match status" value="1"/>
</dbReference>
<dbReference type="EMBL" id="SLWK01000007">
    <property type="protein sequence ID" value="TCO07627.1"/>
    <property type="molecule type" value="Genomic_DNA"/>
</dbReference>
<dbReference type="InterPro" id="IPR052364">
    <property type="entry name" value="Rubrerythrin"/>
</dbReference>
<organism evidence="8 9">
    <name type="scientific">Natronoflexus pectinivorans</name>
    <dbReference type="NCBI Taxonomy" id="682526"/>
    <lineage>
        <taxon>Bacteria</taxon>
        <taxon>Pseudomonadati</taxon>
        <taxon>Bacteroidota</taxon>
        <taxon>Bacteroidia</taxon>
        <taxon>Marinilabiliales</taxon>
        <taxon>Marinilabiliaceae</taxon>
        <taxon>Natronoflexus</taxon>
    </lineage>
</organism>
<evidence type="ECO:0000256" key="5">
    <source>
        <dbReference type="ARBA" id="ARBA00023004"/>
    </source>
</evidence>
<feature type="domain" description="Rubredoxin-like" evidence="6">
    <location>
        <begin position="154"/>
        <end position="188"/>
    </location>
</feature>
<comment type="cofactor">
    <cofactor evidence="1">
        <name>Fe(3+)</name>
        <dbReference type="ChEBI" id="CHEBI:29034"/>
    </cofactor>
</comment>
<evidence type="ECO:0000256" key="4">
    <source>
        <dbReference type="ARBA" id="ARBA00022982"/>
    </source>
</evidence>
<dbReference type="RefSeq" id="WP_132433961.1">
    <property type="nucleotide sequence ID" value="NZ_SLWK01000007.1"/>
</dbReference>
<dbReference type="GO" id="GO:0016491">
    <property type="term" value="F:oxidoreductase activity"/>
    <property type="evidence" value="ECO:0007669"/>
    <property type="project" value="InterPro"/>
</dbReference>
<evidence type="ECO:0000256" key="1">
    <source>
        <dbReference type="ARBA" id="ARBA00001965"/>
    </source>
</evidence>
<dbReference type="CDD" id="cd00729">
    <property type="entry name" value="rubredoxin_SM"/>
    <property type="match status" value="1"/>
</dbReference>
<accession>A0A4R2GH22</accession>
<evidence type="ECO:0000259" key="6">
    <source>
        <dbReference type="PROSITE" id="PS50903"/>
    </source>
</evidence>
<dbReference type="GO" id="GO:0005506">
    <property type="term" value="F:iron ion binding"/>
    <property type="evidence" value="ECO:0007669"/>
    <property type="project" value="InterPro"/>
</dbReference>
<dbReference type="PROSITE" id="PS50905">
    <property type="entry name" value="FERRITIN_LIKE"/>
    <property type="match status" value="1"/>
</dbReference>
<proteinExistence type="predicted"/>
<dbReference type="CDD" id="cd01041">
    <property type="entry name" value="Rubrerythrin"/>
    <property type="match status" value="1"/>
</dbReference>
<keyword evidence="3" id="KW-0479">Metal-binding</keyword>
<keyword evidence="9" id="KW-1185">Reference proteome</keyword>
<evidence type="ECO:0000256" key="3">
    <source>
        <dbReference type="ARBA" id="ARBA00022723"/>
    </source>
</evidence>
<dbReference type="SUPFAM" id="SSF57802">
    <property type="entry name" value="Rubredoxin-like"/>
    <property type="match status" value="1"/>
</dbReference>
<dbReference type="PANTHER" id="PTHR43865">
    <property type="entry name" value="RUBRERYTHRIN-RELATED"/>
    <property type="match status" value="1"/>
</dbReference>
<reference evidence="8 9" key="1">
    <citation type="submission" date="2019-03" db="EMBL/GenBank/DDBJ databases">
        <title>Genomic Encyclopedia of Type Strains, Phase IV (KMG-IV): sequencing the most valuable type-strain genomes for metagenomic binning, comparative biology and taxonomic classification.</title>
        <authorList>
            <person name="Goeker M."/>
        </authorList>
    </citation>
    <scope>NUCLEOTIDE SEQUENCE [LARGE SCALE GENOMIC DNA]</scope>
    <source>
        <strain evidence="8 9">DSM 24179</strain>
    </source>
</reference>
<feature type="domain" description="Ferritin-like diiron" evidence="7">
    <location>
        <begin position="4"/>
        <end position="147"/>
    </location>
</feature>
<gene>
    <name evidence="8" type="ORF">EV194_10711</name>
</gene>
<evidence type="ECO:0000313" key="8">
    <source>
        <dbReference type="EMBL" id="TCO07627.1"/>
    </source>
</evidence>
<dbReference type="Pfam" id="PF21349">
    <property type="entry name" value="RUBY_RBDX"/>
    <property type="match status" value="1"/>
</dbReference>
<evidence type="ECO:0000313" key="9">
    <source>
        <dbReference type="Proteomes" id="UP000295221"/>
    </source>
</evidence>
<dbReference type="SUPFAM" id="SSF47240">
    <property type="entry name" value="Ferritin-like"/>
    <property type="match status" value="1"/>
</dbReference>
<sequence>MEKSLKGTETEKNLLKAFAGESQARSRYTMFAKQARKEGYRQIEAIFMETAEQELEHAKRFFKYLEGGMVEVTATFPAGKVGTTAENLKAAAEGENEEWADLYPEFAEVAAKEGFQKIANAFKNIAKVEKEHEARYLALLANVENGTVFEKEEKVRWKCRNCGFVHESQKAPKVCPACDHDREHFEVDCQHY</sequence>
<dbReference type="InterPro" id="IPR012347">
    <property type="entry name" value="Ferritin-like"/>
</dbReference>